<sequence length="102" mass="11320">MSTEFTVVEEATRPGVIVSAQDGWKLYQNHVNSMNLAWQMSQTYLTSCTLNAWEATDYQFRMRYVAAASGVPPNAFTPEVLAAAAAFHGQPPFQPFWNPFGG</sequence>
<accession>A0AA36G7I3</accession>
<name>A0AA36G7I3_9BILA</name>
<dbReference type="Proteomes" id="UP001177023">
    <property type="component" value="Unassembled WGS sequence"/>
</dbReference>
<dbReference type="AlphaFoldDB" id="A0AA36G7I3"/>
<dbReference type="EMBL" id="CATQJA010002654">
    <property type="protein sequence ID" value="CAJ0578566.1"/>
    <property type="molecule type" value="Genomic_DNA"/>
</dbReference>
<evidence type="ECO:0000313" key="1">
    <source>
        <dbReference type="EMBL" id="CAJ0578566.1"/>
    </source>
</evidence>
<proteinExistence type="predicted"/>
<gene>
    <name evidence="1" type="ORF">MSPICULIGERA_LOCUS16814</name>
</gene>
<evidence type="ECO:0000313" key="2">
    <source>
        <dbReference type="Proteomes" id="UP001177023"/>
    </source>
</evidence>
<organism evidence="1 2">
    <name type="scientific">Mesorhabditis spiculigera</name>
    <dbReference type="NCBI Taxonomy" id="96644"/>
    <lineage>
        <taxon>Eukaryota</taxon>
        <taxon>Metazoa</taxon>
        <taxon>Ecdysozoa</taxon>
        <taxon>Nematoda</taxon>
        <taxon>Chromadorea</taxon>
        <taxon>Rhabditida</taxon>
        <taxon>Rhabditina</taxon>
        <taxon>Rhabditomorpha</taxon>
        <taxon>Rhabditoidea</taxon>
        <taxon>Rhabditidae</taxon>
        <taxon>Mesorhabditinae</taxon>
        <taxon>Mesorhabditis</taxon>
    </lineage>
</organism>
<protein>
    <submittedName>
        <fullName evidence="1">Uncharacterized protein</fullName>
    </submittedName>
</protein>
<keyword evidence="2" id="KW-1185">Reference proteome</keyword>
<feature type="non-terminal residue" evidence="1">
    <location>
        <position position="102"/>
    </location>
</feature>
<comment type="caution">
    <text evidence="1">The sequence shown here is derived from an EMBL/GenBank/DDBJ whole genome shotgun (WGS) entry which is preliminary data.</text>
</comment>
<reference evidence="1" key="1">
    <citation type="submission" date="2023-06" db="EMBL/GenBank/DDBJ databases">
        <authorList>
            <person name="Delattre M."/>
        </authorList>
    </citation>
    <scope>NUCLEOTIDE SEQUENCE</scope>
    <source>
        <strain evidence="1">AF72</strain>
    </source>
</reference>